<comment type="caution">
    <text evidence="1">The sequence shown here is derived from an EMBL/GenBank/DDBJ whole genome shotgun (WGS) entry which is preliminary data.</text>
</comment>
<sequence>MLLVQDSCPIRPVFEIGLDLLMDLGLTNSTPCTVPKEWTFNKNMDYTVSSDIRALFCGSPMSVDDRGVPRIINTKKPTKVPREDMSRYLDVVIAKPGEVLAFMT</sequence>
<gene>
    <name evidence="1" type="ORF">SEMRO_3339_G346970.1</name>
</gene>
<evidence type="ECO:0000313" key="2">
    <source>
        <dbReference type="Proteomes" id="UP001153069"/>
    </source>
</evidence>
<reference evidence="1" key="1">
    <citation type="submission" date="2020-06" db="EMBL/GenBank/DDBJ databases">
        <authorList>
            <consortium name="Plant Systems Biology data submission"/>
        </authorList>
    </citation>
    <scope>NUCLEOTIDE SEQUENCE</scope>
    <source>
        <strain evidence="1">D6</strain>
    </source>
</reference>
<evidence type="ECO:0000313" key="1">
    <source>
        <dbReference type="EMBL" id="CAB9531226.1"/>
    </source>
</evidence>
<organism evidence="1 2">
    <name type="scientific">Seminavis robusta</name>
    <dbReference type="NCBI Taxonomy" id="568900"/>
    <lineage>
        <taxon>Eukaryota</taxon>
        <taxon>Sar</taxon>
        <taxon>Stramenopiles</taxon>
        <taxon>Ochrophyta</taxon>
        <taxon>Bacillariophyta</taxon>
        <taxon>Bacillariophyceae</taxon>
        <taxon>Bacillariophycidae</taxon>
        <taxon>Naviculales</taxon>
        <taxon>Naviculaceae</taxon>
        <taxon>Seminavis</taxon>
    </lineage>
</organism>
<dbReference type="Proteomes" id="UP001153069">
    <property type="component" value="Unassembled WGS sequence"/>
</dbReference>
<dbReference type="AlphaFoldDB" id="A0A9N8F4A1"/>
<dbReference type="OrthoDB" id="10625670at2759"/>
<accession>A0A9N8F4A1</accession>
<proteinExistence type="predicted"/>
<keyword evidence="2" id="KW-1185">Reference proteome</keyword>
<protein>
    <submittedName>
        <fullName evidence="1">Uncharacterized protein</fullName>
    </submittedName>
</protein>
<dbReference type="EMBL" id="CAICTM010003337">
    <property type="protein sequence ID" value="CAB9531226.1"/>
    <property type="molecule type" value="Genomic_DNA"/>
</dbReference>
<name>A0A9N8F4A1_9STRA</name>